<dbReference type="PANTHER" id="PTHR32089:SF112">
    <property type="entry name" value="LYSOZYME-LIKE PROTEIN-RELATED"/>
    <property type="match status" value="1"/>
</dbReference>
<feature type="transmembrane region" description="Helical" evidence="3">
    <location>
        <begin position="155"/>
        <end position="174"/>
    </location>
</feature>
<sequence length="460" mass="48993">MTALTTVTRSKDAVVTSAIRQLSHGRQLSTAAEQRIGNFRIFLLTGAAEDLAAIAENRSQFHRQAAELGTLFTDPVKLGLLNEVADAETTYTAALDRTIELRKAITNLEQVAQLNAEQVSPARRGLQQAIGNLINRVQADLSTAREASSRTATEAIAVICALGTAAVICAVVIARRLNRGLRRKVGAAVGQIQSSSQELETTAERQASGSRDQAGAMNEITTTITELLITSRQIADNAHRVSKIAEDTAQAAQNGGATIDQTRASIAAIRTQMDQIVQHMLVLGEKSQQIGGVVDLVSELAEQTNILAINAAIEASGAGEHGRRFAVVAEEIRKLADRTTESAKQIRTLIDDVRGAVNTTVTATEIGTGAVDTGVRQFGDATTAFRRITHLVSTANDASREIELSTKQQSSAVEQVNTAAADTARVTRETQTTAVQTKHTATHLSSLSNDLQKLVGTGYR</sequence>
<evidence type="ECO:0000256" key="1">
    <source>
        <dbReference type="ARBA" id="ARBA00023224"/>
    </source>
</evidence>
<keyword evidence="6" id="KW-1185">Reference proteome</keyword>
<dbReference type="GO" id="GO:0016020">
    <property type="term" value="C:membrane"/>
    <property type="evidence" value="ECO:0007669"/>
    <property type="project" value="InterPro"/>
</dbReference>
<dbReference type="AlphaFoldDB" id="A0A919MPB1"/>
<comment type="caution">
    <text evidence="5">The sequence shown here is derived from an EMBL/GenBank/DDBJ whole genome shotgun (WGS) entry which is preliminary data.</text>
</comment>
<keyword evidence="1 2" id="KW-0807">Transducer</keyword>
<dbReference type="Gene3D" id="1.10.287.950">
    <property type="entry name" value="Methyl-accepting chemotaxis protein"/>
    <property type="match status" value="1"/>
</dbReference>
<dbReference type="SMART" id="SM00283">
    <property type="entry name" value="MA"/>
    <property type="match status" value="1"/>
</dbReference>
<protein>
    <recommendedName>
        <fullName evidence="4">Methyl-accepting transducer domain-containing protein</fullName>
    </recommendedName>
</protein>
<keyword evidence="3" id="KW-1133">Transmembrane helix</keyword>
<dbReference type="PANTHER" id="PTHR32089">
    <property type="entry name" value="METHYL-ACCEPTING CHEMOTAXIS PROTEIN MCPB"/>
    <property type="match status" value="1"/>
</dbReference>
<organism evidence="5 6">
    <name type="scientific">Paractinoplanes rishiriensis</name>
    <dbReference type="NCBI Taxonomy" id="1050105"/>
    <lineage>
        <taxon>Bacteria</taxon>
        <taxon>Bacillati</taxon>
        <taxon>Actinomycetota</taxon>
        <taxon>Actinomycetes</taxon>
        <taxon>Micromonosporales</taxon>
        <taxon>Micromonosporaceae</taxon>
        <taxon>Paractinoplanes</taxon>
    </lineage>
</organism>
<proteinExistence type="predicted"/>
<dbReference type="GO" id="GO:0007165">
    <property type="term" value="P:signal transduction"/>
    <property type="evidence" value="ECO:0007669"/>
    <property type="project" value="UniProtKB-KW"/>
</dbReference>
<dbReference type="PROSITE" id="PS50111">
    <property type="entry name" value="CHEMOTAXIS_TRANSDUC_2"/>
    <property type="match status" value="1"/>
</dbReference>
<accession>A0A919MPB1</accession>
<evidence type="ECO:0000256" key="2">
    <source>
        <dbReference type="PROSITE-ProRule" id="PRU00284"/>
    </source>
</evidence>
<dbReference type="EMBL" id="BOMV01000021">
    <property type="protein sequence ID" value="GIE94896.1"/>
    <property type="molecule type" value="Genomic_DNA"/>
</dbReference>
<evidence type="ECO:0000313" key="6">
    <source>
        <dbReference type="Proteomes" id="UP000636960"/>
    </source>
</evidence>
<evidence type="ECO:0000313" key="5">
    <source>
        <dbReference type="EMBL" id="GIE94896.1"/>
    </source>
</evidence>
<evidence type="ECO:0000256" key="3">
    <source>
        <dbReference type="SAM" id="Phobius"/>
    </source>
</evidence>
<feature type="domain" description="Methyl-accepting transducer" evidence="4">
    <location>
        <begin position="188"/>
        <end position="424"/>
    </location>
</feature>
<reference evidence="5" key="1">
    <citation type="submission" date="2021-01" db="EMBL/GenBank/DDBJ databases">
        <title>Whole genome shotgun sequence of Actinoplanes rishiriensis NBRC 108556.</title>
        <authorList>
            <person name="Komaki H."/>
            <person name="Tamura T."/>
        </authorList>
    </citation>
    <scope>NUCLEOTIDE SEQUENCE</scope>
    <source>
        <strain evidence="5">NBRC 108556</strain>
    </source>
</reference>
<dbReference type="InterPro" id="IPR004089">
    <property type="entry name" value="MCPsignal_dom"/>
</dbReference>
<gene>
    <name evidence="5" type="ORF">Ari01nite_23610</name>
</gene>
<dbReference type="Pfam" id="PF00015">
    <property type="entry name" value="MCPsignal"/>
    <property type="match status" value="1"/>
</dbReference>
<keyword evidence="3" id="KW-0472">Membrane</keyword>
<evidence type="ECO:0000259" key="4">
    <source>
        <dbReference type="PROSITE" id="PS50111"/>
    </source>
</evidence>
<dbReference type="SUPFAM" id="SSF58104">
    <property type="entry name" value="Methyl-accepting chemotaxis protein (MCP) signaling domain"/>
    <property type="match status" value="1"/>
</dbReference>
<name>A0A919MPB1_9ACTN</name>
<dbReference type="Proteomes" id="UP000636960">
    <property type="component" value="Unassembled WGS sequence"/>
</dbReference>
<keyword evidence="3" id="KW-0812">Transmembrane</keyword>